<evidence type="ECO:0000256" key="5">
    <source>
        <dbReference type="SAM" id="MobiDB-lite"/>
    </source>
</evidence>
<dbReference type="Gene3D" id="2.60.120.10">
    <property type="entry name" value="Jelly Rolls"/>
    <property type="match status" value="1"/>
</dbReference>
<keyword evidence="7" id="KW-0413">Isomerase</keyword>
<keyword evidence="8" id="KW-1185">Reference proteome</keyword>
<evidence type="ECO:0000313" key="8">
    <source>
        <dbReference type="Proteomes" id="UP000588068"/>
    </source>
</evidence>
<dbReference type="InterPro" id="IPR020449">
    <property type="entry name" value="Tscrpt_reg_AraC-type_HTH"/>
</dbReference>
<dbReference type="Proteomes" id="UP000588068">
    <property type="component" value="Unassembled WGS sequence"/>
</dbReference>
<dbReference type="GO" id="GO:0003700">
    <property type="term" value="F:DNA-binding transcription factor activity"/>
    <property type="evidence" value="ECO:0007669"/>
    <property type="project" value="InterPro"/>
</dbReference>
<evidence type="ECO:0000313" key="7">
    <source>
        <dbReference type="EMBL" id="MBB6095450.1"/>
    </source>
</evidence>
<dbReference type="InterPro" id="IPR013096">
    <property type="entry name" value="Cupin_2"/>
</dbReference>
<keyword evidence="2" id="KW-0805">Transcription regulation</keyword>
<accession>A0A841HTA6</accession>
<name>A0A841HTA6_9GAMM</name>
<protein>
    <submittedName>
        <fullName evidence="7">AraC-like DNA-binding protein/mannose-6-phosphate isomerase-like protein (Cupin superfamily)</fullName>
    </submittedName>
</protein>
<proteinExistence type="predicted"/>
<dbReference type="Gene3D" id="1.10.10.60">
    <property type="entry name" value="Homeodomain-like"/>
    <property type="match status" value="1"/>
</dbReference>
<organism evidence="7 8">
    <name type="scientific">Povalibacter uvarum</name>
    <dbReference type="NCBI Taxonomy" id="732238"/>
    <lineage>
        <taxon>Bacteria</taxon>
        <taxon>Pseudomonadati</taxon>
        <taxon>Pseudomonadota</taxon>
        <taxon>Gammaproteobacteria</taxon>
        <taxon>Steroidobacterales</taxon>
        <taxon>Steroidobacteraceae</taxon>
        <taxon>Povalibacter</taxon>
    </lineage>
</organism>
<keyword evidence="1" id="KW-0678">Repressor</keyword>
<dbReference type="InterPro" id="IPR018060">
    <property type="entry name" value="HTH_AraC"/>
</dbReference>
<evidence type="ECO:0000259" key="6">
    <source>
        <dbReference type="PROSITE" id="PS01124"/>
    </source>
</evidence>
<evidence type="ECO:0000256" key="2">
    <source>
        <dbReference type="ARBA" id="ARBA00023015"/>
    </source>
</evidence>
<feature type="domain" description="HTH araC/xylS-type" evidence="6">
    <location>
        <begin position="176"/>
        <end position="273"/>
    </location>
</feature>
<evidence type="ECO:0000256" key="3">
    <source>
        <dbReference type="ARBA" id="ARBA00023125"/>
    </source>
</evidence>
<dbReference type="Pfam" id="PF07883">
    <property type="entry name" value="Cupin_2"/>
    <property type="match status" value="1"/>
</dbReference>
<dbReference type="InterPro" id="IPR009057">
    <property type="entry name" value="Homeodomain-like_sf"/>
</dbReference>
<dbReference type="FunFam" id="1.10.10.60:FF:000132">
    <property type="entry name" value="AraC family transcriptional regulator"/>
    <property type="match status" value="1"/>
</dbReference>
<evidence type="ECO:0000256" key="4">
    <source>
        <dbReference type="ARBA" id="ARBA00023163"/>
    </source>
</evidence>
<evidence type="ECO:0000256" key="1">
    <source>
        <dbReference type="ARBA" id="ARBA00022491"/>
    </source>
</evidence>
<dbReference type="AlphaFoldDB" id="A0A841HTA6"/>
<dbReference type="Pfam" id="PF12833">
    <property type="entry name" value="HTH_18"/>
    <property type="match status" value="1"/>
</dbReference>
<dbReference type="PROSITE" id="PS01124">
    <property type="entry name" value="HTH_ARAC_FAMILY_2"/>
    <property type="match status" value="1"/>
</dbReference>
<dbReference type="InterPro" id="IPR011051">
    <property type="entry name" value="RmlC_Cupin_sf"/>
</dbReference>
<dbReference type="CDD" id="cd06124">
    <property type="entry name" value="cupin_NimR-like_N"/>
    <property type="match status" value="1"/>
</dbReference>
<keyword evidence="4" id="KW-0804">Transcription</keyword>
<dbReference type="InterPro" id="IPR014710">
    <property type="entry name" value="RmlC-like_jellyroll"/>
</dbReference>
<dbReference type="GO" id="GO:0043565">
    <property type="term" value="F:sequence-specific DNA binding"/>
    <property type="evidence" value="ECO:0007669"/>
    <property type="project" value="InterPro"/>
</dbReference>
<dbReference type="RefSeq" id="WP_184334819.1">
    <property type="nucleotide sequence ID" value="NZ_JACHHZ010000005.1"/>
</dbReference>
<dbReference type="EMBL" id="JACHHZ010000005">
    <property type="protein sequence ID" value="MBB6095450.1"/>
    <property type="molecule type" value="Genomic_DNA"/>
</dbReference>
<reference evidence="7 8" key="1">
    <citation type="submission" date="2020-08" db="EMBL/GenBank/DDBJ databases">
        <title>Genomic Encyclopedia of Type Strains, Phase IV (KMG-IV): sequencing the most valuable type-strain genomes for metagenomic binning, comparative biology and taxonomic classification.</title>
        <authorList>
            <person name="Goeker M."/>
        </authorList>
    </citation>
    <scope>NUCLEOTIDE SEQUENCE [LARGE SCALE GENOMIC DNA]</scope>
    <source>
        <strain evidence="7 8">DSM 26723</strain>
    </source>
</reference>
<feature type="region of interest" description="Disordered" evidence="5">
    <location>
        <begin position="1"/>
        <end position="31"/>
    </location>
</feature>
<sequence length="280" mass="31017">MEQQSSRPGQIRKAPGAPERSTRGIDYQDVPRPVAGLADEYPGGFVDPRHSHKRAQFLYAITGVTQVTTDHSSFVVPPQRAVWIPGGVAHEVHCRGHVSVRTLYIDPRARPDLSDTCRVLEVSDLLRELILEATRMPVEYDVNGRDGRVMALILDEIAAAPSVPLHVAMPQDPRLTRVCRAILADPAHADTLDDWARVAGVGRRTFTRMFRRETRMSFAAWRQHVRLMEALSRLATGEAVTAVALDVGYNSPSAFTAMFRKAFGAAPTRYIKESASHTAE</sequence>
<dbReference type="SMART" id="SM00342">
    <property type="entry name" value="HTH_ARAC"/>
    <property type="match status" value="1"/>
</dbReference>
<dbReference type="PANTHER" id="PTHR11019:SF159">
    <property type="entry name" value="TRANSCRIPTIONAL REGULATOR-RELATED"/>
    <property type="match status" value="1"/>
</dbReference>
<dbReference type="GO" id="GO:0016853">
    <property type="term" value="F:isomerase activity"/>
    <property type="evidence" value="ECO:0007669"/>
    <property type="project" value="UniProtKB-KW"/>
</dbReference>
<gene>
    <name evidence="7" type="ORF">HNQ60_004340</name>
</gene>
<dbReference type="SUPFAM" id="SSF46689">
    <property type="entry name" value="Homeodomain-like"/>
    <property type="match status" value="1"/>
</dbReference>
<dbReference type="SUPFAM" id="SSF51182">
    <property type="entry name" value="RmlC-like cupins"/>
    <property type="match status" value="1"/>
</dbReference>
<dbReference type="PROSITE" id="PS00041">
    <property type="entry name" value="HTH_ARAC_FAMILY_1"/>
    <property type="match status" value="1"/>
</dbReference>
<dbReference type="PANTHER" id="PTHR11019">
    <property type="entry name" value="HTH-TYPE TRANSCRIPTIONAL REGULATOR NIMR"/>
    <property type="match status" value="1"/>
</dbReference>
<keyword evidence="3 7" id="KW-0238">DNA-binding</keyword>
<dbReference type="PRINTS" id="PR00032">
    <property type="entry name" value="HTHARAC"/>
</dbReference>
<comment type="caution">
    <text evidence="7">The sequence shown here is derived from an EMBL/GenBank/DDBJ whole genome shotgun (WGS) entry which is preliminary data.</text>
</comment>
<dbReference type="InterPro" id="IPR018062">
    <property type="entry name" value="HTH_AraC-typ_CS"/>
</dbReference>